<keyword evidence="11" id="KW-0157">Chromophore</keyword>
<dbReference type="PROSITE" id="PS50046">
    <property type="entry name" value="PHYTOCHROME_2"/>
    <property type="match status" value="1"/>
</dbReference>
<keyword evidence="17" id="KW-1185">Reference proteome</keyword>
<evidence type="ECO:0000256" key="8">
    <source>
        <dbReference type="ARBA" id="ARBA00022741"/>
    </source>
</evidence>
<dbReference type="InterPro" id="IPR001294">
    <property type="entry name" value="Phytochrome"/>
</dbReference>
<dbReference type="InterPro" id="IPR005467">
    <property type="entry name" value="His_kinase_dom"/>
</dbReference>
<dbReference type="InterPro" id="IPR003018">
    <property type="entry name" value="GAF"/>
</dbReference>
<dbReference type="Pfam" id="PF00512">
    <property type="entry name" value="HisKA"/>
    <property type="match status" value="1"/>
</dbReference>
<dbReference type="SUPFAM" id="SSF55874">
    <property type="entry name" value="ATPase domain of HSP90 chaperone/DNA topoisomerase II/histidine kinase"/>
    <property type="match status" value="1"/>
</dbReference>
<dbReference type="Gene3D" id="3.30.565.10">
    <property type="entry name" value="Histidine kinase-like ATPase, C-terminal domain"/>
    <property type="match status" value="1"/>
</dbReference>
<dbReference type="Gene3D" id="3.30.450.270">
    <property type="match status" value="1"/>
</dbReference>
<dbReference type="Pfam" id="PF02518">
    <property type="entry name" value="HATPase_c"/>
    <property type="match status" value="1"/>
</dbReference>
<evidence type="ECO:0000256" key="5">
    <source>
        <dbReference type="ARBA" id="ARBA00022553"/>
    </source>
</evidence>
<keyword evidence="10" id="KW-0067">ATP-binding</keyword>
<dbReference type="PRINTS" id="PR01033">
    <property type="entry name" value="PHYTOCHROME"/>
</dbReference>
<dbReference type="InterPro" id="IPR043150">
    <property type="entry name" value="Phytochrome_PHY_sf"/>
</dbReference>
<dbReference type="InterPro" id="IPR036890">
    <property type="entry name" value="HATPase_C_sf"/>
</dbReference>
<dbReference type="Gene3D" id="3.30.450.40">
    <property type="match status" value="1"/>
</dbReference>
<keyword evidence="6" id="KW-0716">Sensory transduction</keyword>
<dbReference type="Pfam" id="PF08446">
    <property type="entry name" value="PAS_2"/>
    <property type="match status" value="1"/>
</dbReference>
<dbReference type="InterPro" id="IPR036097">
    <property type="entry name" value="HisK_dim/P_sf"/>
</dbReference>
<dbReference type="CDD" id="cd00082">
    <property type="entry name" value="HisKA"/>
    <property type="match status" value="1"/>
</dbReference>
<evidence type="ECO:0000256" key="13">
    <source>
        <dbReference type="ARBA" id="ARBA00023170"/>
    </source>
</evidence>
<dbReference type="PANTHER" id="PTHR43065:SF10">
    <property type="entry name" value="PEROXIDE STRESS-ACTIVATED HISTIDINE KINASE MAK3"/>
    <property type="match status" value="1"/>
</dbReference>
<dbReference type="InterPro" id="IPR013654">
    <property type="entry name" value="PAS_2"/>
</dbReference>
<dbReference type="SUPFAM" id="SSF47384">
    <property type="entry name" value="Homodimeric domain of signal transducing histidine kinase"/>
    <property type="match status" value="1"/>
</dbReference>
<protein>
    <recommendedName>
        <fullName evidence="3">histidine kinase</fullName>
        <ecNumber evidence="3">2.7.13.3</ecNumber>
    </recommendedName>
</protein>
<name>A0ABT2A728_9BURK</name>
<dbReference type="InterPro" id="IPR003594">
    <property type="entry name" value="HATPase_dom"/>
</dbReference>
<reference evidence="16 17" key="1">
    <citation type="submission" date="2022-08" db="EMBL/GenBank/DDBJ databases">
        <title>Reclassification of Massilia species as members of the genera Telluria, Duganella, Pseudoduganella, Mokoshia gen. nov. and Zemynaea gen. nov. using orthogonal and non-orthogonal genome-based approaches.</title>
        <authorList>
            <person name="Bowman J.P."/>
        </authorList>
    </citation>
    <scope>NUCLEOTIDE SEQUENCE [LARGE SCALE GENOMIC DNA]</scope>
    <source>
        <strain evidence="16 17">LMG 28164</strain>
    </source>
</reference>
<dbReference type="Proteomes" id="UP001205560">
    <property type="component" value="Unassembled WGS sequence"/>
</dbReference>
<keyword evidence="12" id="KW-0902">Two-component regulatory system</keyword>
<dbReference type="EC" id="2.7.13.3" evidence="3"/>
<keyword evidence="9" id="KW-0418">Kinase</keyword>
<evidence type="ECO:0000256" key="7">
    <source>
        <dbReference type="ARBA" id="ARBA00022679"/>
    </source>
</evidence>
<dbReference type="InterPro" id="IPR003661">
    <property type="entry name" value="HisK_dim/P_dom"/>
</dbReference>
<dbReference type="Pfam" id="PF01590">
    <property type="entry name" value="GAF"/>
    <property type="match status" value="1"/>
</dbReference>
<accession>A0ABT2A728</accession>
<comment type="similarity">
    <text evidence="2">In the N-terminal section; belongs to the phytochrome family.</text>
</comment>
<dbReference type="PANTHER" id="PTHR43065">
    <property type="entry name" value="SENSOR HISTIDINE KINASE"/>
    <property type="match status" value="1"/>
</dbReference>
<dbReference type="PROSITE" id="PS50109">
    <property type="entry name" value="HIS_KIN"/>
    <property type="match status" value="1"/>
</dbReference>
<keyword evidence="8" id="KW-0547">Nucleotide-binding</keyword>
<evidence type="ECO:0000256" key="11">
    <source>
        <dbReference type="ARBA" id="ARBA00022991"/>
    </source>
</evidence>
<dbReference type="Gene3D" id="3.30.450.20">
    <property type="entry name" value="PAS domain"/>
    <property type="match status" value="1"/>
</dbReference>
<dbReference type="InterPro" id="IPR013515">
    <property type="entry name" value="Phytochrome_cen-reg"/>
</dbReference>
<evidence type="ECO:0000256" key="4">
    <source>
        <dbReference type="ARBA" id="ARBA00022543"/>
    </source>
</evidence>
<feature type="domain" description="Histidine kinase" evidence="15">
    <location>
        <begin position="517"/>
        <end position="737"/>
    </location>
</feature>
<proteinExistence type="inferred from homology"/>
<gene>
    <name evidence="16" type="ORF">NX782_12300</name>
</gene>
<organism evidence="16 17">
    <name type="scientific">Massilia norwichensis</name>
    <dbReference type="NCBI Taxonomy" id="1442366"/>
    <lineage>
        <taxon>Bacteria</taxon>
        <taxon>Pseudomonadati</taxon>
        <taxon>Pseudomonadota</taxon>
        <taxon>Betaproteobacteria</taxon>
        <taxon>Burkholderiales</taxon>
        <taxon>Oxalobacteraceae</taxon>
        <taxon>Telluria group</taxon>
        <taxon>Massilia</taxon>
    </lineage>
</organism>
<evidence type="ECO:0000256" key="12">
    <source>
        <dbReference type="ARBA" id="ARBA00023012"/>
    </source>
</evidence>
<evidence type="ECO:0000313" key="17">
    <source>
        <dbReference type="Proteomes" id="UP001205560"/>
    </source>
</evidence>
<evidence type="ECO:0000259" key="15">
    <source>
        <dbReference type="PROSITE" id="PS50109"/>
    </source>
</evidence>
<dbReference type="SMART" id="SM00387">
    <property type="entry name" value="HATPase_c"/>
    <property type="match status" value="1"/>
</dbReference>
<evidence type="ECO:0000313" key="16">
    <source>
        <dbReference type="EMBL" id="MCS0589984.1"/>
    </source>
</evidence>
<dbReference type="RefSeq" id="WP_258845761.1">
    <property type="nucleotide sequence ID" value="NZ_JANUGX010000013.1"/>
</dbReference>
<dbReference type="EMBL" id="JANUGX010000013">
    <property type="protein sequence ID" value="MCS0589984.1"/>
    <property type="molecule type" value="Genomic_DNA"/>
</dbReference>
<dbReference type="InterPro" id="IPR029016">
    <property type="entry name" value="GAF-like_dom_sf"/>
</dbReference>
<keyword evidence="7" id="KW-0808">Transferase</keyword>
<keyword evidence="5" id="KW-0597">Phosphoprotein</keyword>
<dbReference type="SUPFAM" id="SSF55785">
    <property type="entry name" value="PYP-like sensor domain (PAS domain)"/>
    <property type="match status" value="1"/>
</dbReference>
<evidence type="ECO:0000256" key="9">
    <source>
        <dbReference type="ARBA" id="ARBA00022777"/>
    </source>
</evidence>
<dbReference type="InterPro" id="IPR016132">
    <property type="entry name" value="Phyto_chromo_attachment"/>
</dbReference>
<evidence type="ECO:0000256" key="6">
    <source>
        <dbReference type="ARBA" id="ARBA00022606"/>
    </source>
</evidence>
<evidence type="ECO:0000259" key="14">
    <source>
        <dbReference type="PROSITE" id="PS50046"/>
    </source>
</evidence>
<evidence type="ECO:0000256" key="10">
    <source>
        <dbReference type="ARBA" id="ARBA00022840"/>
    </source>
</evidence>
<evidence type="ECO:0000256" key="2">
    <source>
        <dbReference type="ARBA" id="ARBA00006402"/>
    </source>
</evidence>
<dbReference type="Pfam" id="PF00360">
    <property type="entry name" value="PHY"/>
    <property type="match status" value="1"/>
</dbReference>
<dbReference type="InterPro" id="IPR035965">
    <property type="entry name" value="PAS-like_dom_sf"/>
</dbReference>
<comment type="catalytic activity">
    <reaction evidence="1">
        <text>ATP + protein L-histidine = ADP + protein N-phospho-L-histidine.</text>
        <dbReference type="EC" id="2.7.13.3"/>
    </reaction>
</comment>
<feature type="domain" description="Phytochrome chromophore attachment site" evidence="14">
    <location>
        <begin position="150"/>
        <end position="305"/>
    </location>
</feature>
<comment type="caution">
    <text evidence="16">The sequence shown here is derived from an EMBL/GenBank/DDBJ whole genome shotgun (WGS) entry which is preliminary data.</text>
</comment>
<sequence length="737" mass="80002">MKSSTPVPMGAPLRVDLLNCADEPIHVPGLIQPHGALIFFTAAGEVEGWSENAPAALAIPLELGTPFDALGLSPAVAELIQECLDNMSEGDTAPIVTAIMVGAAEYDCVVHAHRGRVIAEFEAREVATDTVAQFAIKAHSSIDRLRRQKTVQSLLETAVRQVREFTGFDRVMAYRFRPDDSGDVVAEARREDMVPFLGQRYPAGDIPPQARRLYTLNTLRNIADVTYHAVPLLGPEGSAPLDLSFAVLRSTSPIHVEYLQNMGVGASMSVSIVINGRLWGLIACHHMGPKRVPYSIRMAADVLAQVIASTVQGLESREEADLVERAAKVRTSLVESLLLEEDPIEALMAHADGMMEAARAQAMVATQSGRVVCRGIDLACAEKIVAALPQDAHDLVVRECLHDWPQEVRTGLGKWVGVLALPFDPPSNGWCLLLRPEQIEQVAWGGKPDKSTRFGPLGERLTPRGSFEAWIETVIGCAHAWEDGVLTHARMTLGELARVSNARRAQLESTRAQLLAMLGHDLRDPLHSINMAGMVLEKTDASDKSTTLGRRIQSSSNRMQRMIGQVLDMSRIDRGLALGVTLEAVDLAALVEDMVEEARLAYPTIDYQLRIDGAAMVMADSGRLGQVLSNLLSNARHHGVPNHPIATRLWTEDGAACVSIVNAGAAIPHEVESGLFNPFKRSSLNNPRNRTGMGLGLYIAQQIVREHRGEIAYRHEDAAPGTAGCGQVVFTVRLPLA</sequence>
<keyword evidence="4" id="KW-0600">Photoreceptor protein</keyword>
<dbReference type="SMART" id="SM00388">
    <property type="entry name" value="HisKA"/>
    <property type="match status" value="1"/>
</dbReference>
<evidence type="ECO:0000256" key="1">
    <source>
        <dbReference type="ARBA" id="ARBA00000085"/>
    </source>
</evidence>
<dbReference type="SMART" id="SM00065">
    <property type="entry name" value="GAF"/>
    <property type="match status" value="1"/>
</dbReference>
<dbReference type="Gene3D" id="1.10.287.130">
    <property type="match status" value="1"/>
</dbReference>
<keyword evidence="13" id="KW-0675">Receptor</keyword>
<dbReference type="SUPFAM" id="SSF55781">
    <property type="entry name" value="GAF domain-like"/>
    <property type="match status" value="2"/>
</dbReference>
<evidence type="ECO:0000256" key="3">
    <source>
        <dbReference type="ARBA" id="ARBA00012438"/>
    </source>
</evidence>